<dbReference type="GO" id="GO:0071555">
    <property type="term" value="P:cell wall organization"/>
    <property type="evidence" value="ECO:0007669"/>
    <property type="project" value="UniProtKB-UniRule"/>
</dbReference>
<sequence>MIREPPPEEPAMRRTLSLVSLSVLAATGALAQQSGTSESAADIAAETRELLQGTGDATASGTTGSQTVPQSPPQDDAGATAGSTIGTGSAAQPETLQMLEQSGARPVETQQGGAASTGADTGSADATATTTTRGETGAVPMASGSAGGPPTPERIEAATYGGGPLPDGQSAITAKTQILLDRAGISPGIIDGWKGGMSESAIAAFETREGFAVDGQLDQQVWDALTATQPAPMLQRYTITQEDAAGLSAPLPDDYAKLAELDRLGYTSIAEKLAERFHMDQGFLETLNPGAAWQAGTTIAVVDPGPRLETRVARIEIRKPSSRLAGFDAEGRMVLNYPVTVGSAATPSPSGTVEVVAVALDPTYSYDPDKNFQQGDNDEFLLLPPGPNGPVGSVWIDLSKPTYGLHGTSDPDSLFKAASHGCVRMTNWDAQELAHLVSEGVTVEFVE</sequence>
<dbReference type="PANTHER" id="PTHR30582">
    <property type="entry name" value="L,D-TRANSPEPTIDASE"/>
    <property type="match status" value="1"/>
</dbReference>
<protein>
    <submittedName>
        <fullName evidence="11">ERFK/SRFK protein</fullName>
    </submittedName>
</protein>
<evidence type="ECO:0000313" key="12">
    <source>
        <dbReference type="Proteomes" id="UP000025047"/>
    </source>
</evidence>
<dbReference type="eggNOG" id="COG1376">
    <property type="taxonomic scope" value="Bacteria"/>
</dbReference>
<dbReference type="SUPFAM" id="SSF141523">
    <property type="entry name" value="L,D-transpeptidase catalytic domain-like"/>
    <property type="match status" value="1"/>
</dbReference>
<dbReference type="Pfam" id="PF03734">
    <property type="entry name" value="YkuD"/>
    <property type="match status" value="1"/>
</dbReference>
<evidence type="ECO:0000256" key="4">
    <source>
        <dbReference type="ARBA" id="ARBA00022960"/>
    </source>
</evidence>
<organism evidence="11 12">
    <name type="scientific">Limimaricola hongkongensis DSM 17492</name>
    <dbReference type="NCBI Taxonomy" id="1122180"/>
    <lineage>
        <taxon>Bacteria</taxon>
        <taxon>Pseudomonadati</taxon>
        <taxon>Pseudomonadota</taxon>
        <taxon>Alphaproteobacteria</taxon>
        <taxon>Rhodobacterales</taxon>
        <taxon>Paracoccaceae</taxon>
        <taxon>Limimaricola</taxon>
    </lineage>
</organism>
<dbReference type="GO" id="GO:0016740">
    <property type="term" value="F:transferase activity"/>
    <property type="evidence" value="ECO:0007669"/>
    <property type="project" value="UniProtKB-KW"/>
</dbReference>
<keyword evidence="4 7" id="KW-0133">Cell shape</keyword>
<dbReference type="PROSITE" id="PS52029">
    <property type="entry name" value="LD_TPASE"/>
    <property type="match status" value="1"/>
</dbReference>
<name>A0A017HE32_9RHOB</name>
<keyword evidence="12" id="KW-1185">Reference proteome</keyword>
<dbReference type="SUPFAM" id="SSF47090">
    <property type="entry name" value="PGBD-like"/>
    <property type="match status" value="1"/>
</dbReference>
<evidence type="ECO:0000259" key="10">
    <source>
        <dbReference type="PROSITE" id="PS52029"/>
    </source>
</evidence>
<dbReference type="PANTHER" id="PTHR30582:SF30">
    <property type="entry name" value="BLR4375 PROTEIN"/>
    <property type="match status" value="1"/>
</dbReference>
<dbReference type="EMBL" id="APGJ01000004">
    <property type="protein sequence ID" value="EYD72423.1"/>
    <property type="molecule type" value="Genomic_DNA"/>
</dbReference>
<comment type="similarity">
    <text evidence="2">Belongs to the YkuD family.</text>
</comment>
<feature type="chain" id="PRO_5001495837" evidence="9">
    <location>
        <begin position="32"/>
        <end position="447"/>
    </location>
</feature>
<feature type="region of interest" description="Disordered" evidence="8">
    <location>
        <begin position="101"/>
        <end position="169"/>
    </location>
</feature>
<proteinExistence type="inferred from homology"/>
<dbReference type="PATRIC" id="fig|1122180.6.peg.1208"/>
<dbReference type="GO" id="GO:0005576">
    <property type="term" value="C:extracellular region"/>
    <property type="evidence" value="ECO:0007669"/>
    <property type="project" value="TreeGrafter"/>
</dbReference>
<dbReference type="CDD" id="cd16913">
    <property type="entry name" value="YkuD_like"/>
    <property type="match status" value="1"/>
</dbReference>
<accession>A0A017HE32</accession>
<feature type="active site" description="Nucleophile" evidence="7">
    <location>
        <position position="422"/>
    </location>
</feature>
<feature type="region of interest" description="Disordered" evidence="8">
    <location>
        <begin position="30"/>
        <end position="89"/>
    </location>
</feature>
<comment type="caution">
    <text evidence="11">The sequence shown here is derived from an EMBL/GenBank/DDBJ whole genome shotgun (WGS) entry which is preliminary data.</text>
</comment>
<keyword evidence="3" id="KW-0808">Transferase</keyword>
<reference evidence="11 12" key="1">
    <citation type="submission" date="2013-03" db="EMBL/GenBank/DDBJ databases">
        <authorList>
            <person name="Fiebig A."/>
            <person name="Goeker M."/>
            <person name="Klenk H.-P.P."/>
        </authorList>
    </citation>
    <scope>NUCLEOTIDE SEQUENCE [LARGE SCALE GENOMIC DNA]</scope>
    <source>
        <strain evidence="11 12">DSM 17492</strain>
    </source>
</reference>
<keyword evidence="5 7" id="KW-0573">Peptidoglycan synthesis</keyword>
<evidence type="ECO:0000256" key="1">
    <source>
        <dbReference type="ARBA" id="ARBA00004752"/>
    </source>
</evidence>
<feature type="active site" description="Proton donor/acceptor" evidence="7">
    <location>
        <position position="406"/>
    </location>
</feature>
<evidence type="ECO:0000313" key="11">
    <source>
        <dbReference type="EMBL" id="EYD72423.1"/>
    </source>
</evidence>
<dbReference type="GO" id="GO:0018104">
    <property type="term" value="P:peptidoglycan-protein cross-linking"/>
    <property type="evidence" value="ECO:0007669"/>
    <property type="project" value="TreeGrafter"/>
</dbReference>
<evidence type="ECO:0000256" key="3">
    <source>
        <dbReference type="ARBA" id="ARBA00022679"/>
    </source>
</evidence>
<feature type="compositionally biased region" description="Low complexity" evidence="8">
    <location>
        <begin position="77"/>
        <end position="89"/>
    </location>
</feature>
<dbReference type="AlphaFoldDB" id="A0A017HE32"/>
<keyword evidence="9" id="KW-0732">Signal</keyword>
<feature type="compositionally biased region" description="Low complexity" evidence="8">
    <location>
        <begin position="52"/>
        <end position="67"/>
    </location>
</feature>
<feature type="signal peptide" evidence="9">
    <location>
        <begin position="1"/>
        <end position="31"/>
    </location>
</feature>
<keyword evidence="6 7" id="KW-0961">Cell wall biogenesis/degradation</keyword>
<dbReference type="Gene3D" id="1.10.101.10">
    <property type="entry name" value="PGBD-like superfamily/PGBD"/>
    <property type="match status" value="1"/>
</dbReference>
<dbReference type="Proteomes" id="UP000025047">
    <property type="component" value="Unassembled WGS sequence"/>
</dbReference>
<dbReference type="InterPro" id="IPR036365">
    <property type="entry name" value="PGBD-like_sf"/>
</dbReference>
<dbReference type="Gene3D" id="2.40.440.10">
    <property type="entry name" value="L,D-transpeptidase catalytic domain-like"/>
    <property type="match status" value="1"/>
</dbReference>
<evidence type="ECO:0000256" key="2">
    <source>
        <dbReference type="ARBA" id="ARBA00005992"/>
    </source>
</evidence>
<dbReference type="InterPro" id="IPR036366">
    <property type="entry name" value="PGBDSf"/>
</dbReference>
<dbReference type="STRING" id="1122180.Lokhon_01222"/>
<dbReference type="Pfam" id="PF01471">
    <property type="entry name" value="PG_binding_1"/>
    <property type="match status" value="1"/>
</dbReference>
<evidence type="ECO:0000256" key="9">
    <source>
        <dbReference type="SAM" id="SignalP"/>
    </source>
</evidence>
<feature type="compositionally biased region" description="Low complexity" evidence="8">
    <location>
        <begin position="108"/>
        <end position="138"/>
    </location>
</feature>
<dbReference type="UniPathway" id="UPA00219"/>
<dbReference type="InterPro" id="IPR038063">
    <property type="entry name" value="Transpep_catalytic_dom"/>
</dbReference>
<feature type="domain" description="L,D-TPase catalytic" evidence="10">
    <location>
        <begin position="313"/>
        <end position="446"/>
    </location>
</feature>
<dbReference type="InterPro" id="IPR002477">
    <property type="entry name" value="Peptidoglycan-bd-like"/>
</dbReference>
<comment type="pathway">
    <text evidence="1 7">Cell wall biogenesis; peptidoglycan biosynthesis.</text>
</comment>
<evidence type="ECO:0000256" key="5">
    <source>
        <dbReference type="ARBA" id="ARBA00022984"/>
    </source>
</evidence>
<evidence type="ECO:0000256" key="8">
    <source>
        <dbReference type="SAM" id="MobiDB-lite"/>
    </source>
</evidence>
<dbReference type="InterPro" id="IPR005490">
    <property type="entry name" value="LD_TPept_cat_dom"/>
</dbReference>
<dbReference type="HOGENOM" id="CLU_042399_6_0_5"/>
<dbReference type="GO" id="GO:0008360">
    <property type="term" value="P:regulation of cell shape"/>
    <property type="evidence" value="ECO:0007669"/>
    <property type="project" value="UniProtKB-UniRule"/>
</dbReference>
<evidence type="ECO:0000256" key="7">
    <source>
        <dbReference type="PROSITE-ProRule" id="PRU01373"/>
    </source>
</evidence>
<dbReference type="GO" id="GO:0071972">
    <property type="term" value="F:peptidoglycan L,D-transpeptidase activity"/>
    <property type="evidence" value="ECO:0007669"/>
    <property type="project" value="TreeGrafter"/>
</dbReference>
<dbReference type="InterPro" id="IPR050979">
    <property type="entry name" value="LD-transpeptidase"/>
</dbReference>
<evidence type="ECO:0000256" key="6">
    <source>
        <dbReference type="ARBA" id="ARBA00023316"/>
    </source>
</evidence>
<gene>
    <name evidence="11" type="ORF">Lokhon_01222</name>
</gene>